<protein>
    <submittedName>
        <fullName evidence="1">Uncharacterized protein</fullName>
    </submittedName>
</protein>
<dbReference type="Proteomes" id="UP001596108">
    <property type="component" value="Unassembled WGS sequence"/>
</dbReference>
<evidence type="ECO:0000313" key="1">
    <source>
        <dbReference type="EMBL" id="MFC5529242.1"/>
    </source>
</evidence>
<gene>
    <name evidence="1" type="ORF">ACFPQ4_07230</name>
</gene>
<sequence>MLLCRFSRTIDGFAYELHNTREECEIYRDGRFLCRFPAGVRIVTDRGGNLRSVVGMSVRQIEGGLMYSGSLIEVRVAGNEVLQLVEGKLVTRSAPGVVMPTYE</sequence>
<proteinExistence type="predicted"/>
<keyword evidence="2" id="KW-1185">Reference proteome</keyword>
<dbReference type="RefSeq" id="WP_378111104.1">
    <property type="nucleotide sequence ID" value="NZ_JBHSNC010000021.1"/>
</dbReference>
<dbReference type="EMBL" id="JBHSNC010000021">
    <property type="protein sequence ID" value="MFC5529242.1"/>
    <property type="molecule type" value="Genomic_DNA"/>
</dbReference>
<name>A0ABW0R070_9BACL</name>
<organism evidence="1 2">
    <name type="scientific">Cohnella yongneupensis</name>
    <dbReference type="NCBI Taxonomy" id="425006"/>
    <lineage>
        <taxon>Bacteria</taxon>
        <taxon>Bacillati</taxon>
        <taxon>Bacillota</taxon>
        <taxon>Bacilli</taxon>
        <taxon>Bacillales</taxon>
        <taxon>Paenibacillaceae</taxon>
        <taxon>Cohnella</taxon>
    </lineage>
</organism>
<comment type="caution">
    <text evidence="1">The sequence shown here is derived from an EMBL/GenBank/DDBJ whole genome shotgun (WGS) entry which is preliminary data.</text>
</comment>
<accession>A0ABW0R070</accession>
<evidence type="ECO:0000313" key="2">
    <source>
        <dbReference type="Proteomes" id="UP001596108"/>
    </source>
</evidence>
<reference evidence="2" key="1">
    <citation type="journal article" date="2019" name="Int. J. Syst. Evol. Microbiol.">
        <title>The Global Catalogue of Microorganisms (GCM) 10K type strain sequencing project: providing services to taxonomists for standard genome sequencing and annotation.</title>
        <authorList>
            <consortium name="The Broad Institute Genomics Platform"/>
            <consortium name="The Broad Institute Genome Sequencing Center for Infectious Disease"/>
            <person name="Wu L."/>
            <person name="Ma J."/>
        </authorList>
    </citation>
    <scope>NUCLEOTIDE SEQUENCE [LARGE SCALE GENOMIC DNA]</scope>
    <source>
        <strain evidence="2">CGMCC 1.18578</strain>
    </source>
</reference>